<evidence type="ECO:0000313" key="2">
    <source>
        <dbReference type="EMBL" id="VDK57503.1"/>
    </source>
</evidence>
<gene>
    <name evidence="2" type="ORF">GPUH_LOCUS7180</name>
</gene>
<keyword evidence="1" id="KW-0812">Transmembrane</keyword>
<keyword evidence="1" id="KW-1133">Transmembrane helix</keyword>
<reference evidence="2 3" key="2">
    <citation type="submission" date="2018-11" db="EMBL/GenBank/DDBJ databases">
        <authorList>
            <consortium name="Pathogen Informatics"/>
        </authorList>
    </citation>
    <scope>NUCLEOTIDE SEQUENCE [LARGE SCALE GENOMIC DNA]</scope>
</reference>
<feature type="transmembrane region" description="Helical" evidence="1">
    <location>
        <begin position="97"/>
        <end position="116"/>
    </location>
</feature>
<organism evidence="4">
    <name type="scientific">Gongylonema pulchrum</name>
    <dbReference type="NCBI Taxonomy" id="637853"/>
    <lineage>
        <taxon>Eukaryota</taxon>
        <taxon>Metazoa</taxon>
        <taxon>Ecdysozoa</taxon>
        <taxon>Nematoda</taxon>
        <taxon>Chromadorea</taxon>
        <taxon>Rhabditida</taxon>
        <taxon>Spirurina</taxon>
        <taxon>Spiruromorpha</taxon>
        <taxon>Spiruroidea</taxon>
        <taxon>Gongylonematidae</taxon>
        <taxon>Gongylonema</taxon>
    </lineage>
</organism>
<accession>A0A183DEN9</accession>
<evidence type="ECO:0000256" key="1">
    <source>
        <dbReference type="SAM" id="Phobius"/>
    </source>
</evidence>
<reference evidence="4" key="1">
    <citation type="submission" date="2016-06" db="UniProtKB">
        <authorList>
            <consortium name="WormBaseParasite"/>
        </authorList>
    </citation>
    <scope>IDENTIFICATION</scope>
</reference>
<feature type="transmembrane region" description="Helical" evidence="1">
    <location>
        <begin position="122"/>
        <end position="143"/>
    </location>
</feature>
<evidence type="ECO:0000313" key="4">
    <source>
        <dbReference type="WBParaSite" id="GPUH_0000718901-mRNA-1"/>
    </source>
</evidence>
<protein>
    <submittedName>
        <fullName evidence="4">SSD domain-containing protein</fullName>
    </submittedName>
</protein>
<keyword evidence="3" id="KW-1185">Reference proteome</keyword>
<dbReference type="WBParaSite" id="GPUH_0000718901-mRNA-1">
    <property type="protein sequence ID" value="GPUH_0000718901-mRNA-1"/>
    <property type="gene ID" value="GPUH_0000718901"/>
</dbReference>
<dbReference type="Proteomes" id="UP000271098">
    <property type="component" value="Unassembled WGS sequence"/>
</dbReference>
<dbReference type="AlphaFoldDB" id="A0A183DEN9"/>
<sequence length="145" mass="16226">MNLRSFYALNRVEYLKKLAAEPCTCNCHTARAADYFVVSVERIAVFIKKYECKKGKRKEDGERKRSARPNIEDGAYVSSLFRMWTYESFFADYPDSIAFLAVVAVAIFTGLGSKISTSFNSLFTVINMLVSSAIPLLGSLISVHA</sequence>
<name>A0A183DEN9_9BILA</name>
<keyword evidence="1" id="KW-0472">Membrane</keyword>
<evidence type="ECO:0000313" key="3">
    <source>
        <dbReference type="Proteomes" id="UP000271098"/>
    </source>
</evidence>
<proteinExistence type="predicted"/>
<dbReference type="EMBL" id="UYRT01018164">
    <property type="protein sequence ID" value="VDK57503.1"/>
    <property type="molecule type" value="Genomic_DNA"/>
</dbReference>